<accession>N8WXS2</accession>
<keyword evidence="2" id="KW-1185">Reference proteome</keyword>
<reference evidence="1 2" key="1">
    <citation type="submission" date="2013-02" db="EMBL/GenBank/DDBJ databases">
        <title>The Genome Sequence of Acinetobacter guillouiae NIPH 991.</title>
        <authorList>
            <consortium name="The Broad Institute Genome Sequencing Platform"/>
            <consortium name="The Broad Institute Genome Sequencing Center for Infectious Disease"/>
            <person name="Cerqueira G."/>
            <person name="Feldgarden M."/>
            <person name="Courvalin P."/>
            <person name="Perichon B."/>
            <person name="Grillot-Courvalin C."/>
            <person name="Clermont D."/>
            <person name="Rocha E."/>
            <person name="Yoon E.-J."/>
            <person name="Nemec A."/>
            <person name="Walker B."/>
            <person name="Young S.K."/>
            <person name="Zeng Q."/>
            <person name="Gargeya S."/>
            <person name="Fitzgerald M."/>
            <person name="Haas B."/>
            <person name="Abouelleil A."/>
            <person name="Alvarado L."/>
            <person name="Arachchi H.M."/>
            <person name="Berlin A.M."/>
            <person name="Chapman S.B."/>
            <person name="Dewar J."/>
            <person name="Goldberg J."/>
            <person name="Griggs A."/>
            <person name="Gujja S."/>
            <person name="Hansen M."/>
            <person name="Howarth C."/>
            <person name="Imamovic A."/>
            <person name="Larimer J."/>
            <person name="McCowan C."/>
            <person name="Murphy C."/>
            <person name="Neiman D."/>
            <person name="Pearson M."/>
            <person name="Priest M."/>
            <person name="Roberts A."/>
            <person name="Saif S."/>
            <person name="Shea T."/>
            <person name="Sisk P."/>
            <person name="Sykes S."/>
            <person name="Wortman J."/>
            <person name="Nusbaum C."/>
            <person name="Birren B."/>
        </authorList>
    </citation>
    <scope>NUCLEOTIDE SEQUENCE [LARGE SCALE GENOMIC DNA]</scope>
    <source>
        <strain evidence="1 2">NIPH 991</strain>
    </source>
</reference>
<dbReference type="PATRIC" id="fig|1217656.3.peg.2634"/>
<dbReference type="eggNOG" id="ENOG5031RGP">
    <property type="taxonomic scope" value="Bacteria"/>
</dbReference>
<evidence type="ECO:0000313" key="1">
    <source>
        <dbReference type="EMBL" id="ENV16942.1"/>
    </source>
</evidence>
<gene>
    <name evidence="1" type="ORF">F964_02691</name>
</gene>
<dbReference type="Proteomes" id="UP000013148">
    <property type="component" value="Unassembled WGS sequence"/>
</dbReference>
<sequence length="120" mass="13768">MRYSAKRKQDVSVSKAPIEAVIPLLEPVRIYTAIELAAMPLSRMNEAIAAQEAYYLIEHTTQMGGQAIVVRRLMQEGVHLIQVREKSRIRYKINNEFVEPRIIRQLEKRGLVKLSGGKHE</sequence>
<proteinExistence type="predicted"/>
<dbReference type="RefSeq" id="WP_004820838.1">
    <property type="nucleotide sequence ID" value="NZ_KB849456.1"/>
</dbReference>
<name>N8WXS2_ACIGI</name>
<dbReference type="EMBL" id="APPJ01000011">
    <property type="protein sequence ID" value="ENV16942.1"/>
    <property type="molecule type" value="Genomic_DNA"/>
</dbReference>
<protein>
    <submittedName>
        <fullName evidence="1">Uncharacterized protein</fullName>
    </submittedName>
</protein>
<comment type="caution">
    <text evidence="1">The sequence shown here is derived from an EMBL/GenBank/DDBJ whole genome shotgun (WGS) entry which is preliminary data.</text>
</comment>
<evidence type="ECO:0000313" key="2">
    <source>
        <dbReference type="Proteomes" id="UP000013148"/>
    </source>
</evidence>
<dbReference type="HOGENOM" id="CLU_2044581_0_0_6"/>
<organism evidence="1 2">
    <name type="scientific">Acinetobacter guillouiae NIPH 991</name>
    <dbReference type="NCBI Taxonomy" id="1217656"/>
    <lineage>
        <taxon>Bacteria</taxon>
        <taxon>Pseudomonadati</taxon>
        <taxon>Pseudomonadota</taxon>
        <taxon>Gammaproteobacteria</taxon>
        <taxon>Moraxellales</taxon>
        <taxon>Moraxellaceae</taxon>
        <taxon>Acinetobacter</taxon>
    </lineage>
</organism>
<dbReference type="AlphaFoldDB" id="N8WXS2"/>